<sequence>MYNFWLFYFYLQTLGIIPTPFNILAKRGEAARISCSHNIQNYDVILCIQTSNQILWYKQTGHQMQLLGYTTGTSPLPEKGLNVEMAGSADANQNCTLIIKELNVSSSAVYFCAASQHSAAVHCCSVQKPNISGSVISIGAHLILRERGAILFILKFIQMFSILMKSLIKESFSQRSGPSDSGRDVPQTRPGRRYQLFTQY</sequence>
<reference evidence="5" key="4">
    <citation type="submission" date="2025-09" db="UniProtKB">
        <authorList>
            <consortium name="Ensembl"/>
        </authorList>
    </citation>
    <scope>IDENTIFICATION</scope>
    <source>
        <strain evidence="5">JP 163 A</strain>
    </source>
</reference>
<name>A0A3B5QNY5_XIPMA</name>
<dbReference type="GO" id="GO:0002376">
    <property type="term" value="P:immune system process"/>
    <property type="evidence" value="ECO:0007669"/>
    <property type="project" value="UniProtKB-KW"/>
</dbReference>
<keyword evidence="6" id="KW-1185">Reference proteome</keyword>
<dbReference type="GeneTree" id="ENSGT00990000204043"/>
<evidence type="ECO:0000256" key="1">
    <source>
        <dbReference type="ARBA" id="ARBA00022729"/>
    </source>
</evidence>
<dbReference type="PANTHER" id="PTHR23268">
    <property type="entry name" value="T-CELL RECEPTOR BETA CHAIN"/>
    <property type="match status" value="1"/>
</dbReference>
<evidence type="ECO:0000256" key="2">
    <source>
        <dbReference type="ARBA" id="ARBA00022859"/>
    </source>
</evidence>
<keyword evidence="1 3" id="KW-0732">Signal</keyword>
<reference evidence="6" key="1">
    <citation type="submission" date="2012-01" db="EMBL/GenBank/DDBJ databases">
        <authorList>
            <person name="Walter R."/>
            <person name="Schartl M."/>
            <person name="Warren W."/>
        </authorList>
    </citation>
    <scope>NUCLEOTIDE SEQUENCE [LARGE SCALE GENOMIC DNA]</scope>
    <source>
        <strain evidence="6">JP 163 A</strain>
    </source>
</reference>
<dbReference type="Gene3D" id="2.60.40.10">
    <property type="entry name" value="Immunoglobulins"/>
    <property type="match status" value="1"/>
</dbReference>
<dbReference type="InterPro" id="IPR013783">
    <property type="entry name" value="Ig-like_fold"/>
</dbReference>
<dbReference type="InterPro" id="IPR050413">
    <property type="entry name" value="TCR_beta_variable"/>
</dbReference>
<dbReference type="PANTHER" id="PTHR23268:SF102">
    <property type="entry name" value="IMMUNOGLOBULIN V-SET DOMAIN-CONTAINING PROTEIN"/>
    <property type="match status" value="1"/>
</dbReference>
<reference evidence="5" key="3">
    <citation type="submission" date="2025-08" db="UniProtKB">
        <authorList>
            <consortium name="Ensembl"/>
        </authorList>
    </citation>
    <scope>IDENTIFICATION</scope>
    <source>
        <strain evidence="5">JP 163 A</strain>
    </source>
</reference>
<evidence type="ECO:0000313" key="6">
    <source>
        <dbReference type="Proteomes" id="UP000002852"/>
    </source>
</evidence>
<dbReference type="InterPro" id="IPR013106">
    <property type="entry name" value="Ig_V-set"/>
</dbReference>
<dbReference type="PROSITE" id="PS50835">
    <property type="entry name" value="IG_LIKE"/>
    <property type="match status" value="1"/>
</dbReference>
<reference evidence="6" key="2">
    <citation type="journal article" date="2013" name="Nat. Genet.">
        <title>The genome of the platyfish, Xiphophorus maculatus, provides insights into evolutionary adaptation and several complex traits.</title>
        <authorList>
            <person name="Schartl M."/>
            <person name="Walter R.B."/>
            <person name="Shen Y."/>
            <person name="Garcia T."/>
            <person name="Catchen J."/>
            <person name="Amores A."/>
            <person name="Braasch I."/>
            <person name="Chalopin D."/>
            <person name="Volff J.N."/>
            <person name="Lesch K.P."/>
            <person name="Bisazza A."/>
            <person name="Minx P."/>
            <person name="Hillier L."/>
            <person name="Wilson R.K."/>
            <person name="Fuerstenberg S."/>
            <person name="Boore J."/>
            <person name="Searle S."/>
            <person name="Postlethwait J.H."/>
            <person name="Warren W.C."/>
        </authorList>
    </citation>
    <scope>NUCLEOTIDE SEQUENCE [LARGE SCALE GENOMIC DNA]</scope>
    <source>
        <strain evidence="6">JP 163 A</strain>
    </source>
</reference>
<dbReference type="InParanoid" id="A0A3B5QNY5"/>
<dbReference type="GO" id="GO:0007166">
    <property type="term" value="P:cell surface receptor signaling pathway"/>
    <property type="evidence" value="ECO:0007669"/>
    <property type="project" value="TreeGrafter"/>
</dbReference>
<dbReference type="Ensembl" id="ENSXMAT00000022902.1">
    <property type="protein sequence ID" value="ENSXMAP00000032341.1"/>
    <property type="gene ID" value="ENSXMAG00000029378.1"/>
</dbReference>
<accession>A0A3B5QNY5</accession>
<evidence type="ECO:0000313" key="5">
    <source>
        <dbReference type="Ensembl" id="ENSXMAP00000032341.1"/>
    </source>
</evidence>
<feature type="signal peptide" evidence="3">
    <location>
        <begin position="1"/>
        <end position="15"/>
    </location>
</feature>
<protein>
    <recommendedName>
        <fullName evidence="4">Ig-like domain-containing protein</fullName>
    </recommendedName>
</protein>
<evidence type="ECO:0000259" key="4">
    <source>
        <dbReference type="PROSITE" id="PS50835"/>
    </source>
</evidence>
<dbReference type="Pfam" id="PF07686">
    <property type="entry name" value="V-set"/>
    <property type="match status" value="1"/>
</dbReference>
<dbReference type="GO" id="GO:0005886">
    <property type="term" value="C:plasma membrane"/>
    <property type="evidence" value="ECO:0007669"/>
    <property type="project" value="TreeGrafter"/>
</dbReference>
<feature type="chain" id="PRO_5017199689" description="Ig-like domain-containing protein" evidence="3">
    <location>
        <begin position="16"/>
        <end position="200"/>
    </location>
</feature>
<dbReference type="SUPFAM" id="SSF48726">
    <property type="entry name" value="Immunoglobulin"/>
    <property type="match status" value="1"/>
</dbReference>
<dbReference type="InterPro" id="IPR007110">
    <property type="entry name" value="Ig-like_dom"/>
</dbReference>
<proteinExistence type="predicted"/>
<evidence type="ECO:0000256" key="3">
    <source>
        <dbReference type="SAM" id="SignalP"/>
    </source>
</evidence>
<dbReference type="Proteomes" id="UP000002852">
    <property type="component" value="Unassembled WGS sequence"/>
</dbReference>
<dbReference type="InterPro" id="IPR036179">
    <property type="entry name" value="Ig-like_dom_sf"/>
</dbReference>
<dbReference type="AlphaFoldDB" id="A0A3B5QNY5"/>
<feature type="domain" description="Ig-like" evidence="4">
    <location>
        <begin position="18"/>
        <end position="122"/>
    </location>
</feature>
<organism evidence="5 6">
    <name type="scientific">Xiphophorus maculatus</name>
    <name type="common">Southern platyfish</name>
    <name type="synonym">Platypoecilus maculatus</name>
    <dbReference type="NCBI Taxonomy" id="8083"/>
    <lineage>
        <taxon>Eukaryota</taxon>
        <taxon>Metazoa</taxon>
        <taxon>Chordata</taxon>
        <taxon>Craniata</taxon>
        <taxon>Vertebrata</taxon>
        <taxon>Euteleostomi</taxon>
        <taxon>Actinopterygii</taxon>
        <taxon>Neopterygii</taxon>
        <taxon>Teleostei</taxon>
        <taxon>Neoteleostei</taxon>
        <taxon>Acanthomorphata</taxon>
        <taxon>Ovalentaria</taxon>
        <taxon>Atherinomorphae</taxon>
        <taxon>Cyprinodontiformes</taxon>
        <taxon>Poeciliidae</taxon>
        <taxon>Poeciliinae</taxon>
        <taxon>Xiphophorus</taxon>
    </lineage>
</organism>
<keyword evidence="2" id="KW-0391">Immunity</keyword>